<comment type="cofactor">
    <cofactor evidence="1">
        <name>Mg(2+)</name>
        <dbReference type="ChEBI" id="CHEBI:18420"/>
    </cofactor>
</comment>
<evidence type="ECO:0000256" key="3">
    <source>
        <dbReference type="ARBA" id="ARBA00006706"/>
    </source>
</evidence>
<dbReference type="PROSITE" id="PS00723">
    <property type="entry name" value="POLYPRENYL_SYNTHASE_1"/>
    <property type="match status" value="1"/>
</dbReference>
<dbReference type="InterPro" id="IPR000092">
    <property type="entry name" value="Polyprenyl_synt"/>
</dbReference>
<keyword evidence="5" id="KW-0479">Metal-binding</keyword>
<organism evidence="8 9">
    <name type="scientific">Mycobacterium dioxanotrophicus</name>
    <dbReference type="NCBI Taxonomy" id="482462"/>
    <lineage>
        <taxon>Bacteria</taxon>
        <taxon>Bacillati</taxon>
        <taxon>Actinomycetota</taxon>
        <taxon>Actinomycetes</taxon>
        <taxon>Mycobacteriales</taxon>
        <taxon>Mycobacteriaceae</taxon>
        <taxon>Mycobacterium</taxon>
    </lineage>
</organism>
<dbReference type="AlphaFoldDB" id="A0A1Y0CB82"/>
<dbReference type="GO" id="GO:0008299">
    <property type="term" value="P:isoprenoid biosynthetic process"/>
    <property type="evidence" value="ECO:0007669"/>
    <property type="project" value="InterPro"/>
</dbReference>
<dbReference type="CDD" id="cd00685">
    <property type="entry name" value="Trans_IPPS_HT"/>
    <property type="match status" value="1"/>
</dbReference>
<name>A0A1Y0CB82_9MYCO</name>
<sequence length="393" mass="42188">MTSSVCGESYRQSACPLPSMPDLVAAIDSQLSTHLDARRRDAAYLGADYEALIVALVRFILGGGKRLRPMFAYWGWRAALPANSRPSPSEVENLLLLFSALELLQGCALLHDDIIDQSEQRRGKATAHIAFADLHRASEWSGSAEQFGISAAILMGDLSLTWADDIVASAPLSRDTHQRVQKVWSKLRTEILGGQFLDIVAECSNNESIVAAMKVNRYKTAAYTVARPLQLGAAAAADRPDCQKVFHSIGMAFGIAFQLHDDILDLFGDPALTGKARGQDLRCGKRTVLLAEAIARADSSAPKTGNHLRGLVGSNLTEAEVADCAALIETLGARAAVEERINSLMQQGLHALDAAPVDAVARIGLRQLAANLCTPSERGNDDPALPARIGERT</sequence>
<dbReference type="SUPFAM" id="SSF48576">
    <property type="entry name" value="Terpenoid synthases"/>
    <property type="match status" value="1"/>
</dbReference>
<evidence type="ECO:0000256" key="4">
    <source>
        <dbReference type="ARBA" id="ARBA00022679"/>
    </source>
</evidence>
<keyword evidence="9" id="KW-1185">Reference proteome</keyword>
<protein>
    <submittedName>
        <fullName evidence="8">Geranylgeranyl pyrophosphate synthase</fullName>
    </submittedName>
</protein>
<gene>
    <name evidence="8" type="ORF">BTO20_31630</name>
</gene>
<dbReference type="Gene3D" id="1.10.600.10">
    <property type="entry name" value="Farnesyl Diphosphate Synthase"/>
    <property type="match status" value="1"/>
</dbReference>
<dbReference type="GO" id="GO:0046872">
    <property type="term" value="F:metal ion binding"/>
    <property type="evidence" value="ECO:0007669"/>
    <property type="project" value="UniProtKB-KW"/>
</dbReference>
<evidence type="ECO:0000256" key="7">
    <source>
        <dbReference type="RuleBase" id="RU004466"/>
    </source>
</evidence>
<dbReference type="EMBL" id="CP020809">
    <property type="protein sequence ID" value="ART72503.1"/>
    <property type="molecule type" value="Genomic_DNA"/>
</dbReference>
<dbReference type="KEGG" id="mdx:BTO20_31630"/>
<reference evidence="8 9" key="1">
    <citation type="submission" date="2017-04" db="EMBL/GenBank/DDBJ databases">
        <title>Whole Genome Sequence of 1,4-Dioxane Degrading Bacterium Mycobacterium dioxanotrophicus PH-06.</title>
        <authorList>
            <person name="He Y."/>
        </authorList>
    </citation>
    <scope>NUCLEOTIDE SEQUENCE [LARGE SCALE GENOMIC DNA]</scope>
    <source>
        <strain evidence="8 9">PH-06</strain>
    </source>
</reference>
<evidence type="ECO:0000256" key="2">
    <source>
        <dbReference type="ARBA" id="ARBA00005128"/>
    </source>
</evidence>
<dbReference type="PANTHER" id="PTHR12001">
    <property type="entry name" value="GERANYLGERANYL PYROPHOSPHATE SYNTHASE"/>
    <property type="match status" value="1"/>
</dbReference>
<dbReference type="SFLD" id="SFLDS00005">
    <property type="entry name" value="Isoprenoid_Synthase_Type_I"/>
    <property type="match status" value="1"/>
</dbReference>
<proteinExistence type="inferred from homology"/>
<dbReference type="Proteomes" id="UP000195331">
    <property type="component" value="Chromosome"/>
</dbReference>
<comment type="similarity">
    <text evidence="3 7">Belongs to the FPP/GGPP synthase family.</text>
</comment>
<dbReference type="PROSITE" id="PS00444">
    <property type="entry name" value="POLYPRENYL_SYNTHASE_2"/>
    <property type="match status" value="1"/>
</dbReference>
<evidence type="ECO:0000256" key="5">
    <source>
        <dbReference type="ARBA" id="ARBA00022723"/>
    </source>
</evidence>
<comment type="pathway">
    <text evidence="2">Isoprenoid biosynthesis.</text>
</comment>
<evidence type="ECO:0000256" key="1">
    <source>
        <dbReference type="ARBA" id="ARBA00001946"/>
    </source>
</evidence>
<evidence type="ECO:0000313" key="8">
    <source>
        <dbReference type="EMBL" id="ART72503.1"/>
    </source>
</evidence>
<dbReference type="InterPro" id="IPR033749">
    <property type="entry name" value="Polyprenyl_synt_CS"/>
</dbReference>
<accession>A0A1Y0CB82</accession>
<dbReference type="PANTHER" id="PTHR12001:SF85">
    <property type="entry name" value="SHORT CHAIN ISOPRENYL DIPHOSPHATE SYNTHASE"/>
    <property type="match status" value="1"/>
</dbReference>
<dbReference type="GO" id="GO:0004659">
    <property type="term" value="F:prenyltransferase activity"/>
    <property type="evidence" value="ECO:0007669"/>
    <property type="project" value="InterPro"/>
</dbReference>
<dbReference type="SFLD" id="SFLDG01017">
    <property type="entry name" value="Polyprenyl_Transferase_Like"/>
    <property type="match status" value="1"/>
</dbReference>
<dbReference type="InterPro" id="IPR008949">
    <property type="entry name" value="Isoprenoid_synthase_dom_sf"/>
</dbReference>
<dbReference type="Pfam" id="PF00348">
    <property type="entry name" value="polyprenyl_synt"/>
    <property type="match status" value="1"/>
</dbReference>
<evidence type="ECO:0000313" key="9">
    <source>
        <dbReference type="Proteomes" id="UP000195331"/>
    </source>
</evidence>
<evidence type="ECO:0000256" key="6">
    <source>
        <dbReference type="ARBA" id="ARBA00022842"/>
    </source>
</evidence>
<keyword evidence="4 7" id="KW-0808">Transferase</keyword>
<keyword evidence="6" id="KW-0460">Magnesium</keyword>